<dbReference type="InterPro" id="IPR046357">
    <property type="entry name" value="PPIase_dom_sf"/>
</dbReference>
<dbReference type="SUPFAM" id="SSF109998">
    <property type="entry name" value="Triger factor/SurA peptide-binding domain-like"/>
    <property type="match status" value="1"/>
</dbReference>
<dbReference type="STRING" id="45068.Llon_0497"/>
<keyword evidence="7" id="KW-0143">Chaperone</keyword>
<name>A0A0W0VRG2_9GAMM</name>
<accession>A0A0W0VRG2</accession>
<dbReference type="PANTHER" id="PTHR47529:SF1">
    <property type="entry name" value="PERIPLASMIC CHAPERONE PPID"/>
    <property type="match status" value="1"/>
</dbReference>
<feature type="domain" description="PpiC" evidence="13">
    <location>
        <begin position="261"/>
        <end position="363"/>
    </location>
</feature>
<dbReference type="PROSITE" id="PS50198">
    <property type="entry name" value="PPIC_PPIASE_2"/>
    <property type="match status" value="1"/>
</dbReference>
<keyword evidence="11" id="KW-0697">Rotamase</keyword>
<evidence type="ECO:0000313" key="15">
    <source>
        <dbReference type="Proteomes" id="UP000054997"/>
    </source>
</evidence>
<comment type="similarity">
    <text evidence="8">Belongs to the PpiD chaperone family.</text>
</comment>
<evidence type="ECO:0000256" key="12">
    <source>
        <dbReference type="SAM" id="Phobius"/>
    </source>
</evidence>
<dbReference type="Proteomes" id="UP000054997">
    <property type="component" value="Unassembled WGS sequence"/>
</dbReference>
<dbReference type="RefSeq" id="WP_058528507.1">
    <property type="nucleotide sequence ID" value="NZ_CAAAHZ010000001.1"/>
</dbReference>
<evidence type="ECO:0000256" key="5">
    <source>
        <dbReference type="ARBA" id="ARBA00022989"/>
    </source>
</evidence>
<keyword evidence="15" id="KW-1185">Reference proteome</keyword>
<evidence type="ECO:0000313" key="14">
    <source>
        <dbReference type="EMBL" id="KTD22623.1"/>
    </source>
</evidence>
<dbReference type="EMBL" id="LNYK01000007">
    <property type="protein sequence ID" value="KTD22623.1"/>
    <property type="molecule type" value="Genomic_DNA"/>
</dbReference>
<dbReference type="PANTHER" id="PTHR47529">
    <property type="entry name" value="PEPTIDYL-PROLYL CIS-TRANS ISOMERASE D"/>
    <property type="match status" value="1"/>
</dbReference>
<evidence type="ECO:0000256" key="6">
    <source>
        <dbReference type="ARBA" id="ARBA00023136"/>
    </source>
</evidence>
<evidence type="ECO:0000256" key="9">
    <source>
        <dbReference type="ARBA" id="ARBA00040743"/>
    </source>
</evidence>
<dbReference type="Gene3D" id="3.10.50.40">
    <property type="match status" value="1"/>
</dbReference>
<keyword evidence="3" id="KW-0997">Cell inner membrane</keyword>
<keyword evidence="11 14" id="KW-0413">Isomerase</keyword>
<dbReference type="PATRIC" id="fig|45068.5.peg.536"/>
<feature type="transmembrane region" description="Helical" evidence="12">
    <location>
        <begin position="12"/>
        <end position="34"/>
    </location>
</feature>
<reference evidence="14 15" key="1">
    <citation type="submission" date="2015-11" db="EMBL/GenBank/DDBJ databases">
        <title>Genomic analysis of 38 Legionella species identifies large and diverse effector repertoires.</title>
        <authorList>
            <person name="Burstein D."/>
            <person name="Amaro F."/>
            <person name="Zusman T."/>
            <person name="Lifshitz Z."/>
            <person name="Cohen O."/>
            <person name="Gilbert J.A."/>
            <person name="Pupko T."/>
            <person name="Shuman H.A."/>
            <person name="Segal G."/>
        </authorList>
    </citation>
    <scope>NUCLEOTIDE SEQUENCE [LARGE SCALE GENOMIC DNA]</scope>
    <source>
        <strain evidence="14 15">ATCC 49505</strain>
    </source>
</reference>
<dbReference type="Pfam" id="PF13624">
    <property type="entry name" value="SurA_N_3"/>
    <property type="match status" value="1"/>
</dbReference>
<dbReference type="InterPro" id="IPR000297">
    <property type="entry name" value="PPIase_PpiC"/>
</dbReference>
<comment type="subcellular location">
    <subcellularLocation>
        <location evidence="1">Cell inner membrane</location>
        <topology evidence="1">Single-pass type II membrane protein</topology>
        <orientation evidence="1">Periplasmic side</orientation>
    </subcellularLocation>
</comment>
<evidence type="ECO:0000256" key="1">
    <source>
        <dbReference type="ARBA" id="ARBA00004382"/>
    </source>
</evidence>
<evidence type="ECO:0000256" key="3">
    <source>
        <dbReference type="ARBA" id="ARBA00022519"/>
    </source>
</evidence>
<evidence type="ECO:0000256" key="10">
    <source>
        <dbReference type="ARBA" id="ARBA00042775"/>
    </source>
</evidence>
<dbReference type="Pfam" id="PF00639">
    <property type="entry name" value="Rotamase"/>
    <property type="match status" value="1"/>
</dbReference>
<dbReference type="GO" id="GO:0003755">
    <property type="term" value="F:peptidyl-prolyl cis-trans isomerase activity"/>
    <property type="evidence" value="ECO:0007669"/>
    <property type="project" value="UniProtKB-KW"/>
</dbReference>
<dbReference type="OrthoDB" id="9812372at2"/>
<dbReference type="InterPro" id="IPR027304">
    <property type="entry name" value="Trigger_fact/SurA_dom_sf"/>
</dbReference>
<evidence type="ECO:0000256" key="2">
    <source>
        <dbReference type="ARBA" id="ARBA00022475"/>
    </source>
</evidence>
<evidence type="ECO:0000256" key="11">
    <source>
        <dbReference type="PROSITE-ProRule" id="PRU00278"/>
    </source>
</evidence>
<organism evidence="14 15">
    <name type="scientific">Legionella londiniensis</name>
    <dbReference type="NCBI Taxonomy" id="45068"/>
    <lineage>
        <taxon>Bacteria</taxon>
        <taxon>Pseudomonadati</taxon>
        <taxon>Pseudomonadota</taxon>
        <taxon>Gammaproteobacteria</taxon>
        <taxon>Legionellales</taxon>
        <taxon>Legionellaceae</taxon>
        <taxon>Legionella</taxon>
    </lineage>
</organism>
<keyword evidence="5 12" id="KW-1133">Transmembrane helix</keyword>
<keyword evidence="4 12" id="KW-0812">Transmembrane</keyword>
<protein>
    <recommendedName>
        <fullName evidence="9">Periplasmic chaperone PpiD</fullName>
    </recommendedName>
    <alternativeName>
        <fullName evidence="10">Periplasmic folding chaperone</fullName>
    </alternativeName>
</protein>
<evidence type="ECO:0000256" key="7">
    <source>
        <dbReference type="ARBA" id="ARBA00023186"/>
    </source>
</evidence>
<dbReference type="Gene3D" id="1.10.4030.10">
    <property type="entry name" value="Porin chaperone SurA, peptide-binding domain"/>
    <property type="match status" value="1"/>
</dbReference>
<dbReference type="AlphaFoldDB" id="A0A0W0VRG2"/>
<keyword evidence="6 12" id="KW-0472">Membrane</keyword>
<evidence type="ECO:0000256" key="4">
    <source>
        <dbReference type="ARBA" id="ARBA00022692"/>
    </source>
</evidence>
<keyword evidence="2" id="KW-1003">Cell membrane</keyword>
<dbReference type="GO" id="GO:0005886">
    <property type="term" value="C:plasma membrane"/>
    <property type="evidence" value="ECO:0007669"/>
    <property type="project" value="UniProtKB-SubCell"/>
</dbReference>
<evidence type="ECO:0000256" key="8">
    <source>
        <dbReference type="ARBA" id="ARBA00038408"/>
    </source>
</evidence>
<proteinExistence type="inferred from homology"/>
<dbReference type="InterPro" id="IPR052029">
    <property type="entry name" value="PpiD_chaperone"/>
</dbReference>
<sequence>MLQKLNERIQGIVAWVIVILIAVTFAFFGVDYYIQSRHDAEILAEVNGEAISKREFELVYQRTRQFRDASQINPSQEQRFKRQVMNEMIINLVSLQAAKKYGFHVSGEQANAAILNIPQFQEDGHFSSARYQQALSGALFTPETFQKEVRQGMVLNQQRFAFIGTAFALPSEVERFIKLYMQTRDYVYWLIPAANFASGVKIADREISEYYQQHQKEFVSPEQVVVDYVRLSMADIKKKISLSEEQIQSYYEENRSNYLLPAKWKVAHILFAIPSGASREEIEQIQIRAEKAYGELQADPNQFETMAKQYSDDKLSALQNGILPWIVAGQSDMDKALINLTQPGQISPPIKTRHGYQIFKLIAYKPAETKPFSQVKEDIRGQLQSELAQAKYAQLMEDLSDLSYQSPDSLEPVARALDLKVESTKPFSRQGGQPPLADNQKFIRAAFSHDVLELGNNSEPIQVDDDSVVVLRVQKHIPASQLPLAEVSSKIADLLAKQKAERKALQIGQELLQANEAKRQNIIEKYNLKTQEVASAGRESDEAPALINQLAFALPNPGASKGGRLENGDYAVVELKKMNDGDPAKLDNEQIANITQQLEASYGVMAYDLYVNQLMRDAKINHSPS</sequence>
<evidence type="ECO:0000259" key="13">
    <source>
        <dbReference type="PROSITE" id="PS50198"/>
    </source>
</evidence>
<dbReference type="SUPFAM" id="SSF54534">
    <property type="entry name" value="FKBP-like"/>
    <property type="match status" value="1"/>
</dbReference>
<gene>
    <name evidence="14" type="primary">surA</name>
    <name evidence="14" type="ORF">Llon_0497</name>
</gene>
<comment type="caution">
    <text evidence="14">The sequence shown here is derived from an EMBL/GenBank/DDBJ whole genome shotgun (WGS) entry which is preliminary data.</text>
</comment>